<evidence type="ECO:0000313" key="3">
    <source>
        <dbReference type="Proteomes" id="UP000216752"/>
    </source>
</evidence>
<dbReference type="Proteomes" id="UP000216752">
    <property type="component" value="Chromosome"/>
</dbReference>
<keyword evidence="1" id="KW-0472">Membrane</keyword>
<accession>A0ABZ3IP55</accession>
<keyword evidence="3" id="KW-1185">Reference proteome</keyword>
<keyword evidence="1" id="KW-1133">Transmembrane helix</keyword>
<feature type="transmembrane region" description="Helical" evidence="1">
    <location>
        <begin position="103"/>
        <end position="121"/>
    </location>
</feature>
<dbReference type="RefSeq" id="WP_094604250.1">
    <property type="nucleotide sequence ID" value="NZ_CP155573.1"/>
</dbReference>
<gene>
    <name evidence="2" type="ORF">SPSIL_036940</name>
</gene>
<dbReference type="EMBL" id="CP155573">
    <property type="protein sequence ID" value="XFO67495.1"/>
    <property type="molecule type" value="Genomic_DNA"/>
</dbReference>
<reference evidence="2" key="1">
    <citation type="submission" date="2024-05" db="EMBL/GenBank/DDBJ databases">
        <title>Isolation and characterization of Sporomusa carbonis sp. nov., a carboxydotrophic hydrogenogen in the genus of Sporomusa isolated from a charcoal burning pile.</title>
        <authorList>
            <person name="Boeer T."/>
            <person name="Rosenbaum F."/>
            <person name="Eysell L."/>
            <person name="Mueller V."/>
            <person name="Daniel R."/>
            <person name="Poehlein A."/>
        </authorList>
    </citation>
    <scope>NUCLEOTIDE SEQUENCE [LARGE SCALE GENOMIC DNA]</scope>
    <source>
        <strain evidence="2">DSM 10669</strain>
    </source>
</reference>
<feature type="transmembrane region" description="Helical" evidence="1">
    <location>
        <begin position="66"/>
        <end position="83"/>
    </location>
</feature>
<sequence>MSNSNIQLATAGPCGLMVLAFYLACLWPGAVGMADHSVFVLLIPLGLAGAIVQSVAGIVELNRGNIVGGNINLAFSAFMWYGAGGNLLKFLNIGPANTAAADGWIFLVMGLCMVGFTPIFLRINLSMSVFILATDVFFMGWGLSWILGNPALFLIGAWALPIIIVAIIWDVVGTMLNSAFGKEVINLGPPISGSIKASN</sequence>
<keyword evidence="1" id="KW-0812">Transmembrane</keyword>
<feature type="transmembrane region" description="Helical" evidence="1">
    <location>
        <begin position="12"/>
        <end position="31"/>
    </location>
</feature>
<evidence type="ECO:0000256" key="1">
    <source>
        <dbReference type="SAM" id="Phobius"/>
    </source>
</evidence>
<name>A0ABZ3IP55_9FIRM</name>
<protein>
    <recommendedName>
        <fullName evidence="4">Succinate-acetate/proton symporter SatP</fullName>
    </recommendedName>
</protein>
<feature type="transmembrane region" description="Helical" evidence="1">
    <location>
        <begin position="153"/>
        <end position="172"/>
    </location>
</feature>
<feature type="transmembrane region" description="Helical" evidence="1">
    <location>
        <begin position="128"/>
        <end position="147"/>
    </location>
</feature>
<organism evidence="2 3">
    <name type="scientific">Sporomusa silvacetica DSM 10669</name>
    <dbReference type="NCBI Taxonomy" id="1123289"/>
    <lineage>
        <taxon>Bacteria</taxon>
        <taxon>Bacillati</taxon>
        <taxon>Bacillota</taxon>
        <taxon>Negativicutes</taxon>
        <taxon>Selenomonadales</taxon>
        <taxon>Sporomusaceae</taxon>
        <taxon>Sporomusa</taxon>
    </lineage>
</organism>
<feature type="transmembrane region" description="Helical" evidence="1">
    <location>
        <begin position="37"/>
        <end position="59"/>
    </location>
</feature>
<evidence type="ECO:0000313" key="2">
    <source>
        <dbReference type="EMBL" id="XFO67495.1"/>
    </source>
</evidence>
<evidence type="ECO:0008006" key="4">
    <source>
        <dbReference type="Google" id="ProtNLM"/>
    </source>
</evidence>
<proteinExistence type="predicted"/>